<sequence>MPTKRKSLFVGGSSKKPRRGSTRIKHKRTFDFLALPRELRDGIYVEAAKIEPKKHKIEFSRYRRFKDYTHVVGPDGLRRKVPRHTVAFHGHGLLYTCKQTQVEYSKIMYSTVAKYIVLHITPQNTDDATLQSPNHRYWHISPLINDFVTHCKIDTMWHRTIKEFFTSAPTTSTKKIKATLSQFQSLTCIVLDTGNIRYRPIDPKSIDTRFKAVFHTCNKLPKMRKMLFTTNRSHNEKWQGNLEKEANGGGWTVQVRYRNKEYLGGQVINREHNIYDYSYTLDDGE</sequence>
<dbReference type="EMBL" id="MU007023">
    <property type="protein sequence ID" value="KAF2432947.1"/>
    <property type="molecule type" value="Genomic_DNA"/>
</dbReference>
<reference evidence="2" key="1">
    <citation type="journal article" date="2020" name="Stud. Mycol.">
        <title>101 Dothideomycetes genomes: a test case for predicting lifestyles and emergence of pathogens.</title>
        <authorList>
            <person name="Haridas S."/>
            <person name="Albert R."/>
            <person name="Binder M."/>
            <person name="Bloem J."/>
            <person name="Labutti K."/>
            <person name="Salamov A."/>
            <person name="Andreopoulos B."/>
            <person name="Baker S."/>
            <person name="Barry K."/>
            <person name="Bills G."/>
            <person name="Bluhm B."/>
            <person name="Cannon C."/>
            <person name="Castanera R."/>
            <person name="Culley D."/>
            <person name="Daum C."/>
            <person name="Ezra D."/>
            <person name="Gonzalez J."/>
            <person name="Henrissat B."/>
            <person name="Kuo A."/>
            <person name="Liang C."/>
            <person name="Lipzen A."/>
            <person name="Lutzoni F."/>
            <person name="Magnuson J."/>
            <person name="Mondo S."/>
            <person name="Nolan M."/>
            <person name="Ohm R."/>
            <person name="Pangilinan J."/>
            <person name="Park H.-J."/>
            <person name="Ramirez L."/>
            <person name="Alfaro M."/>
            <person name="Sun H."/>
            <person name="Tritt A."/>
            <person name="Yoshinaga Y."/>
            <person name="Zwiers L.-H."/>
            <person name="Turgeon B."/>
            <person name="Goodwin S."/>
            <person name="Spatafora J."/>
            <person name="Crous P."/>
            <person name="Grigoriev I."/>
        </authorList>
    </citation>
    <scope>NUCLEOTIDE SEQUENCE</scope>
    <source>
        <strain evidence="2">CBS 130266</strain>
    </source>
</reference>
<gene>
    <name evidence="2" type="ORF">EJ08DRAFT_647698</name>
</gene>
<evidence type="ECO:0000313" key="3">
    <source>
        <dbReference type="Proteomes" id="UP000800235"/>
    </source>
</evidence>
<keyword evidence="3" id="KW-1185">Reference proteome</keyword>
<dbReference type="AlphaFoldDB" id="A0A9P4NWK2"/>
<comment type="caution">
    <text evidence="2">The sequence shown here is derived from an EMBL/GenBank/DDBJ whole genome shotgun (WGS) entry which is preliminary data.</text>
</comment>
<protein>
    <submittedName>
        <fullName evidence="2">Uncharacterized protein</fullName>
    </submittedName>
</protein>
<feature type="region of interest" description="Disordered" evidence="1">
    <location>
        <begin position="1"/>
        <end position="22"/>
    </location>
</feature>
<accession>A0A9P4NWK2</accession>
<dbReference type="Proteomes" id="UP000800235">
    <property type="component" value="Unassembled WGS sequence"/>
</dbReference>
<evidence type="ECO:0000256" key="1">
    <source>
        <dbReference type="SAM" id="MobiDB-lite"/>
    </source>
</evidence>
<proteinExistence type="predicted"/>
<organism evidence="2 3">
    <name type="scientific">Tothia fuscella</name>
    <dbReference type="NCBI Taxonomy" id="1048955"/>
    <lineage>
        <taxon>Eukaryota</taxon>
        <taxon>Fungi</taxon>
        <taxon>Dikarya</taxon>
        <taxon>Ascomycota</taxon>
        <taxon>Pezizomycotina</taxon>
        <taxon>Dothideomycetes</taxon>
        <taxon>Pleosporomycetidae</taxon>
        <taxon>Venturiales</taxon>
        <taxon>Cylindrosympodiaceae</taxon>
        <taxon>Tothia</taxon>
    </lineage>
</organism>
<evidence type="ECO:0000313" key="2">
    <source>
        <dbReference type="EMBL" id="KAF2432947.1"/>
    </source>
</evidence>
<name>A0A9P4NWK2_9PEZI</name>